<dbReference type="FunFam" id="3.30.420.40:FF:000023">
    <property type="entry name" value="Guanosine-5'-triphosphate,3'-diphosphate pyrophosphatase"/>
    <property type="match status" value="1"/>
</dbReference>
<dbReference type="NCBIfam" id="TIGR03706">
    <property type="entry name" value="exo_poly_only"/>
    <property type="match status" value="1"/>
</dbReference>
<comment type="catalytic activity">
    <reaction evidence="10">
        <text>[phosphate](n) + H2O = [phosphate](n-1) + phosphate + H(+)</text>
        <dbReference type="Rhea" id="RHEA:21528"/>
        <dbReference type="Rhea" id="RHEA-COMP:9859"/>
        <dbReference type="Rhea" id="RHEA-COMP:14279"/>
        <dbReference type="ChEBI" id="CHEBI:15377"/>
        <dbReference type="ChEBI" id="CHEBI:15378"/>
        <dbReference type="ChEBI" id="CHEBI:16838"/>
        <dbReference type="ChEBI" id="CHEBI:43474"/>
        <dbReference type="EC" id="3.6.1.11"/>
    </reaction>
</comment>
<dbReference type="Pfam" id="PF02541">
    <property type="entry name" value="Ppx-GppA"/>
    <property type="match status" value="1"/>
</dbReference>
<dbReference type="Gene3D" id="1.10.3210.10">
    <property type="entry name" value="Hypothetical protein af1432"/>
    <property type="match status" value="1"/>
</dbReference>
<dbReference type="GO" id="GO:0004309">
    <property type="term" value="F:exopolyphosphatase activity"/>
    <property type="evidence" value="ECO:0007669"/>
    <property type="project" value="UniProtKB-EC"/>
</dbReference>
<keyword evidence="7" id="KW-1003">Cell membrane</keyword>
<evidence type="ECO:0000259" key="12">
    <source>
        <dbReference type="Pfam" id="PF21447"/>
    </source>
</evidence>
<dbReference type="EMBL" id="LAZR01000139">
    <property type="protein sequence ID" value="KKN87345.1"/>
    <property type="molecule type" value="Genomic_DNA"/>
</dbReference>
<keyword evidence="8" id="KW-0378">Hydrolase</keyword>
<feature type="domain" description="Ppx/GppA phosphatase N-terminal" evidence="11">
    <location>
        <begin position="26"/>
        <end position="308"/>
    </location>
</feature>
<dbReference type="PIRSF" id="PIRSF001267">
    <property type="entry name" value="Pyrophosphatase_GppA_Ppx"/>
    <property type="match status" value="1"/>
</dbReference>
<dbReference type="PANTHER" id="PTHR30005:SF14">
    <property type="entry name" value="EXOPOLYPHOSPHATASE"/>
    <property type="match status" value="1"/>
</dbReference>
<evidence type="ECO:0000256" key="10">
    <source>
        <dbReference type="ARBA" id="ARBA00047607"/>
    </source>
</evidence>
<sequence>MADSQQNDLSLVAAIDLGSNSFHMVLARVDQGEIRILERLGEKVQLAAGLDENRMLSDEAMQRGLDCLRRFAQLINGLPQGAVRVVGTNALREARNRGQFIRQVQQILGHRTEVVSGREEARLIYLGVAHTLADDSGRRLVADIGGGSTEFIVGERFESLLRESLSVGCVSFSRKFFTDGKITAARYSQAYTAARLELMNIEKAIHRLGWTEAVGASGTIRAIGQCIQAAGKGQGEVSREGLQWLKRKVLKATHVDKLDIQGLKADRQPILPAGLAILEAMFDALGIENMAHSEGAMREGVLYDLLGRQQHEDVRERTLSALMERYHVDSEQAARVEAKAQRLMRKVEGQWHLSISKQVDLLTWAARVHEVGLDIAHHQFHKHGAYLIEHSDLPGFSRQDQQALALLVRGHRRNLPNAERLGEFGEEAGTLLRLCMILRLAILYHHIRGNQDMPELAVEAGQDYLILYFPDGWLEANPLTQADFDQEALYWAKADYRLTVR</sequence>
<dbReference type="InterPro" id="IPR003695">
    <property type="entry name" value="Ppx_GppA_N"/>
</dbReference>
<name>A0A0F9U294_9ZZZZ</name>
<evidence type="ECO:0000313" key="13">
    <source>
        <dbReference type="EMBL" id="KKN87345.1"/>
    </source>
</evidence>
<dbReference type="SUPFAM" id="SSF53067">
    <property type="entry name" value="Actin-like ATPase domain"/>
    <property type="match status" value="2"/>
</dbReference>
<accession>A0A0F9U294</accession>
<comment type="subcellular location">
    <subcellularLocation>
        <location evidence="2">Cell membrane</location>
        <topology evidence="2">Peripheral membrane protein</topology>
    </subcellularLocation>
</comment>
<evidence type="ECO:0000256" key="6">
    <source>
        <dbReference type="ARBA" id="ARBA00020416"/>
    </source>
</evidence>
<dbReference type="InterPro" id="IPR043129">
    <property type="entry name" value="ATPase_NBD"/>
</dbReference>
<evidence type="ECO:0000256" key="9">
    <source>
        <dbReference type="ARBA" id="ARBA00023136"/>
    </source>
</evidence>
<evidence type="ECO:0000256" key="7">
    <source>
        <dbReference type="ARBA" id="ARBA00022475"/>
    </source>
</evidence>
<gene>
    <name evidence="13" type="ORF">LCGC14_0260220</name>
</gene>
<proteinExistence type="inferred from homology"/>
<dbReference type="InterPro" id="IPR050273">
    <property type="entry name" value="GppA/Ppx_hydrolase"/>
</dbReference>
<evidence type="ECO:0000259" key="11">
    <source>
        <dbReference type="Pfam" id="PF02541"/>
    </source>
</evidence>
<dbReference type="EC" id="3.6.1.11" evidence="5"/>
<organism evidence="13">
    <name type="scientific">marine sediment metagenome</name>
    <dbReference type="NCBI Taxonomy" id="412755"/>
    <lineage>
        <taxon>unclassified sequences</taxon>
        <taxon>metagenomes</taxon>
        <taxon>ecological metagenomes</taxon>
    </lineage>
</organism>
<reference evidence="13" key="1">
    <citation type="journal article" date="2015" name="Nature">
        <title>Complex archaea that bridge the gap between prokaryotes and eukaryotes.</title>
        <authorList>
            <person name="Spang A."/>
            <person name="Saw J.H."/>
            <person name="Jorgensen S.L."/>
            <person name="Zaremba-Niedzwiedzka K."/>
            <person name="Martijn J."/>
            <person name="Lind A.E."/>
            <person name="van Eijk R."/>
            <person name="Schleper C."/>
            <person name="Guy L."/>
            <person name="Ettema T.J."/>
        </authorList>
    </citation>
    <scope>NUCLEOTIDE SEQUENCE</scope>
</reference>
<protein>
    <recommendedName>
        <fullName evidence="6">Exopolyphosphatase</fullName>
        <ecNumber evidence="5">3.6.1.11</ecNumber>
    </recommendedName>
</protein>
<dbReference type="SUPFAM" id="SSF109604">
    <property type="entry name" value="HD-domain/PDEase-like"/>
    <property type="match status" value="1"/>
</dbReference>
<dbReference type="GO" id="GO:0005886">
    <property type="term" value="C:plasma membrane"/>
    <property type="evidence" value="ECO:0007669"/>
    <property type="project" value="UniProtKB-SubCell"/>
</dbReference>
<feature type="domain" description="Ppx/GppA phosphatase C-terminal" evidence="12">
    <location>
        <begin position="314"/>
        <end position="487"/>
    </location>
</feature>
<keyword evidence="9" id="KW-0472">Membrane</keyword>
<dbReference type="InterPro" id="IPR022371">
    <property type="entry name" value="Exopolyphosphatase"/>
</dbReference>
<dbReference type="AlphaFoldDB" id="A0A0F9U294"/>
<comment type="similarity">
    <text evidence="3">Belongs to the GppA/Ppx family.</text>
</comment>
<dbReference type="CDD" id="cd24053">
    <property type="entry name" value="ASKHA_NBD_EcPPX-GppA-like"/>
    <property type="match status" value="1"/>
</dbReference>
<evidence type="ECO:0000256" key="8">
    <source>
        <dbReference type="ARBA" id="ARBA00022801"/>
    </source>
</evidence>
<dbReference type="Gene3D" id="3.30.420.40">
    <property type="match status" value="1"/>
</dbReference>
<dbReference type="InterPro" id="IPR030673">
    <property type="entry name" value="PyroPPase_GppA_Ppx"/>
</dbReference>
<comment type="caution">
    <text evidence="13">The sequence shown here is derived from an EMBL/GenBank/DDBJ whole genome shotgun (WGS) entry which is preliminary data.</text>
</comment>
<dbReference type="GO" id="GO:0006798">
    <property type="term" value="P:polyphosphate catabolic process"/>
    <property type="evidence" value="ECO:0007669"/>
    <property type="project" value="TreeGrafter"/>
</dbReference>
<comment type="subunit">
    <text evidence="4">Homodimer.</text>
</comment>
<evidence type="ECO:0000256" key="1">
    <source>
        <dbReference type="ARBA" id="ARBA00001946"/>
    </source>
</evidence>
<dbReference type="FunFam" id="3.30.420.150:FF:000001">
    <property type="entry name" value="Guanosine-5'-triphosphate,3'-diphosphate pyrophosphatase"/>
    <property type="match status" value="1"/>
</dbReference>
<dbReference type="Gene3D" id="3.30.420.150">
    <property type="entry name" value="Exopolyphosphatase. Domain 2"/>
    <property type="match status" value="1"/>
</dbReference>
<evidence type="ECO:0000256" key="2">
    <source>
        <dbReference type="ARBA" id="ARBA00004202"/>
    </source>
</evidence>
<comment type="cofactor">
    <cofactor evidence="1">
        <name>Mg(2+)</name>
        <dbReference type="ChEBI" id="CHEBI:18420"/>
    </cofactor>
</comment>
<evidence type="ECO:0000256" key="3">
    <source>
        <dbReference type="ARBA" id="ARBA00007125"/>
    </source>
</evidence>
<evidence type="ECO:0000256" key="5">
    <source>
        <dbReference type="ARBA" id="ARBA00012451"/>
    </source>
</evidence>
<dbReference type="PANTHER" id="PTHR30005">
    <property type="entry name" value="EXOPOLYPHOSPHATASE"/>
    <property type="match status" value="1"/>
</dbReference>
<dbReference type="Pfam" id="PF21447">
    <property type="entry name" value="Ppx-GppA_III"/>
    <property type="match status" value="1"/>
</dbReference>
<evidence type="ECO:0000256" key="4">
    <source>
        <dbReference type="ARBA" id="ARBA00011738"/>
    </source>
</evidence>
<dbReference type="InterPro" id="IPR048950">
    <property type="entry name" value="Ppx_GppA_C"/>
</dbReference>